<name>A0A834WIF1_9FABA</name>
<sequence length="301" mass="34044">MIGDVQAELATFLTDIHLTIINTTFMWGRSSHLKIRHQFCNNQSQNRQSNYNPRTTPPPNPKWQEPKIHLPIISSSSINPTFLFQEPLWPKLLRLLPPLWVITQPPCIHHHLGLLRDTIPSKLGLLEDVVFAYFSLVLSFQDVVYCTGWLVVLVEKREPPRLQVPTLIETFPNHYPSFPTILVTLKVTNHQPNLLLPRVPILLDHLVGEERCRIPRFLDGSRTRRPRVKDPRGEGRVGDDDEVLGAEPEEEERAVGSGHGGEEAVVEVVPELEPVPEDGEGGGARREGRRITSVLLVVMIA</sequence>
<organism evidence="2 3">
    <name type="scientific">Senna tora</name>
    <dbReference type="NCBI Taxonomy" id="362788"/>
    <lineage>
        <taxon>Eukaryota</taxon>
        <taxon>Viridiplantae</taxon>
        <taxon>Streptophyta</taxon>
        <taxon>Embryophyta</taxon>
        <taxon>Tracheophyta</taxon>
        <taxon>Spermatophyta</taxon>
        <taxon>Magnoliopsida</taxon>
        <taxon>eudicotyledons</taxon>
        <taxon>Gunneridae</taxon>
        <taxon>Pentapetalae</taxon>
        <taxon>rosids</taxon>
        <taxon>fabids</taxon>
        <taxon>Fabales</taxon>
        <taxon>Fabaceae</taxon>
        <taxon>Caesalpinioideae</taxon>
        <taxon>Cassia clade</taxon>
        <taxon>Senna</taxon>
    </lineage>
</organism>
<gene>
    <name evidence="2" type="ORF">G2W53_026021</name>
</gene>
<dbReference type="AlphaFoldDB" id="A0A834WIF1"/>
<protein>
    <submittedName>
        <fullName evidence="2">Uncharacterized protein</fullName>
    </submittedName>
</protein>
<reference evidence="2" key="1">
    <citation type="submission" date="2020-09" db="EMBL/GenBank/DDBJ databases">
        <title>Genome-Enabled Discovery of Anthraquinone Biosynthesis in Senna tora.</title>
        <authorList>
            <person name="Kang S.-H."/>
            <person name="Pandey R.P."/>
            <person name="Lee C.-M."/>
            <person name="Sim J.-S."/>
            <person name="Jeong J.-T."/>
            <person name="Choi B.-S."/>
            <person name="Jung M."/>
            <person name="Ginzburg D."/>
            <person name="Zhao K."/>
            <person name="Won S.Y."/>
            <person name="Oh T.-J."/>
            <person name="Yu Y."/>
            <person name="Kim N.-H."/>
            <person name="Lee O.R."/>
            <person name="Lee T.-H."/>
            <person name="Bashyal P."/>
            <person name="Kim T.-S."/>
            <person name="Lee W.-H."/>
            <person name="Kawkins C."/>
            <person name="Kim C.-K."/>
            <person name="Kim J.S."/>
            <person name="Ahn B.O."/>
            <person name="Rhee S.Y."/>
            <person name="Sohng J.K."/>
        </authorList>
    </citation>
    <scope>NUCLEOTIDE SEQUENCE</scope>
    <source>
        <tissue evidence="2">Leaf</tissue>
    </source>
</reference>
<comment type="caution">
    <text evidence="2">The sequence shown here is derived from an EMBL/GenBank/DDBJ whole genome shotgun (WGS) entry which is preliminary data.</text>
</comment>
<evidence type="ECO:0000256" key="1">
    <source>
        <dbReference type="SAM" id="MobiDB-lite"/>
    </source>
</evidence>
<dbReference type="EMBL" id="JAAIUW010000008">
    <property type="protein sequence ID" value="KAF7820566.1"/>
    <property type="molecule type" value="Genomic_DNA"/>
</dbReference>
<accession>A0A834WIF1</accession>
<dbReference type="Proteomes" id="UP000634136">
    <property type="component" value="Unassembled WGS sequence"/>
</dbReference>
<feature type="compositionally biased region" description="Acidic residues" evidence="1">
    <location>
        <begin position="239"/>
        <end position="252"/>
    </location>
</feature>
<evidence type="ECO:0000313" key="2">
    <source>
        <dbReference type="EMBL" id="KAF7820566.1"/>
    </source>
</evidence>
<feature type="compositionally biased region" description="Basic and acidic residues" evidence="1">
    <location>
        <begin position="228"/>
        <end position="238"/>
    </location>
</feature>
<proteinExistence type="predicted"/>
<keyword evidence="3" id="KW-1185">Reference proteome</keyword>
<feature type="region of interest" description="Disordered" evidence="1">
    <location>
        <begin position="223"/>
        <end position="286"/>
    </location>
</feature>
<evidence type="ECO:0000313" key="3">
    <source>
        <dbReference type="Proteomes" id="UP000634136"/>
    </source>
</evidence>